<dbReference type="AlphaFoldDB" id="A0A914WGW7"/>
<dbReference type="WBParaSite" id="PSAMB.scaffold4119size15633.g23482.t1">
    <property type="protein sequence ID" value="PSAMB.scaffold4119size15633.g23482.t1"/>
    <property type="gene ID" value="PSAMB.scaffold4119size15633.g23482"/>
</dbReference>
<feature type="transmembrane region" description="Helical" evidence="2">
    <location>
        <begin position="80"/>
        <end position="101"/>
    </location>
</feature>
<reference evidence="4" key="1">
    <citation type="submission" date="2022-11" db="UniProtKB">
        <authorList>
            <consortium name="WormBaseParasite"/>
        </authorList>
    </citation>
    <scope>IDENTIFICATION</scope>
</reference>
<accession>A0A914WGW7</accession>
<evidence type="ECO:0000313" key="3">
    <source>
        <dbReference type="Proteomes" id="UP000887566"/>
    </source>
</evidence>
<evidence type="ECO:0000256" key="2">
    <source>
        <dbReference type="SAM" id="Phobius"/>
    </source>
</evidence>
<evidence type="ECO:0000256" key="1">
    <source>
        <dbReference type="SAM" id="MobiDB-lite"/>
    </source>
</evidence>
<dbReference type="Proteomes" id="UP000887566">
    <property type="component" value="Unplaced"/>
</dbReference>
<feature type="region of interest" description="Disordered" evidence="1">
    <location>
        <begin position="187"/>
        <end position="232"/>
    </location>
</feature>
<protein>
    <submittedName>
        <fullName evidence="4">Uncharacterized protein</fullName>
    </submittedName>
</protein>
<organism evidence="3 4">
    <name type="scientific">Plectus sambesii</name>
    <dbReference type="NCBI Taxonomy" id="2011161"/>
    <lineage>
        <taxon>Eukaryota</taxon>
        <taxon>Metazoa</taxon>
        <taxon>Ecdysozoa</taxon>
        <taxon>Nematoda</taxon>
        <taxon>Chromadorea</taxon>
        <taxon>Plectida</taxon>
        <taxon>Plectina</taxon>
        <taxon>Plectoidea</taxon>
        <taxon>Plectidae</taxon>
        <taxon>Plectus</taxon>
    </lineage>
</organism>
<keyword evidence="2" id="KW-0472">Membrane</keyword>
<keyword evidence="3" id="KW-1185">Reference proteome</keyword>
<name>A0A914WGW7_9BILA</name>
<keyword evidence="2" id="KW-1133">Transmembrane helix</keyword>
<keyword evidence="2" id="KW-0812">Transmembrane</keyword>
<proteinExistence type="predicted"/>
<evidence type="ECO:0000313" key="4">
    <source>
        <dbReference type="WBParaSite" id="PSAMB.scaffold4119size15633.g23482.t1"/>
    </source>
</evidence>
<sequence length="435" mass="48777">MHACDAIGRDQTERLNRTAAVRAAPQQSTSRRRRVYRRAEWPPYTIGRTVTAASWELGGGDERGSSAGRFRRRRRRRRRLLSSLLFSLSYSLSLSLSRSLFSRRTFATNATDWARGRCSDMRVSWANITQRQRRSVSVAVDTHPPLDDQRTGWSRARAATTKTTAAAVPTGRAAREQSALSVCQSVVSERNAGGRHRSKKAAGGDERRGSAQIDASAQRETSLPPKRCCSSRRRSHPLKLLLHGKQHRNQPDHLLHSAIRHSPGRTNRSVGRRRLRAGKPTTLNGSVHRSPLKWLILRDGTDARDKPFAPNAHPAKITAAQVPSNNNITIAPTFAVLPSFVRQSFSFDRPAESRRIVDASLNRRIVVVRSRNNGKWRSAEGENTPQIKLSWVMAGRCHFCSELITIKSNGYARITITESHAPISNYHFTLSFHIL</sequence>